<evidence type="ECO:0000313" key="2">
    <source>
        <dbReference type="Proteomes" id="UP001596542"/>
    </source>
</evidence>
<evidence type="ECO:0000313" key="1">
    <source>
        <dbReference type="EMBL" id="MFC7289612.1"/>
    </source>
</evidence>
<protein>
    <submittedName>
        <fullName evidence="1">Uncharacterized protein</fullName>
    </submittedName>
</protein>
<keyword evidence="2" id="KW-1185">Reference proteome</keyword>
<dbReference type="RefSeq" id="WP_382272891.1">
    <property type="nucleotide sequence ID" value="NZ_JBHTBU010000002.1"/>
</dbReference>
<organism evidence="1 2">
    <name type="scientific">Herminiimonas glaciei</name>
    <dbReference type="NCBI Taxonomy" id="523788"/>
    <lineage>
        <taxon>Bacteria</taxon>
        <taxon>Pseudomonadati</taxon>
        <taxon>Pseudomonadota</taxon>
        <taxon>Betaproteobacteria</taxon>
        <taxon>Burkholderiales</taxon>
        <taxon>Oxalobacteraceae</taxon>
        <taxon>Herminiimonas</taxon>
    </lineage>
</organism>
<accession>A0ABW2IF45</accession>
<proteinExistence type="predicted"/>
<comment type="caution">
    <text evidence="1">The sequence shown here is derived from an EMBL/GenBank/DDBJ whole genome shotgun (WGS) entry which is preliminary data.</text>
</comment>
<dbReference type="EMBL" id="JBHTBU010000002">
    <property type="protein sequence ID" value="MFC7289612.1"/>
    <property type="molecule type" value="Genomic_DNA"/>
</dbReference>
<sequence>MINEKILRQKAQSSIHIAIKDLVGETYVEQSKEPILYGEYPKINRLQLVQGVRALLLECHIEHGSSCDVDLYTLLSAYLWDEEARTEMNAIVKRHGA</sequence>
<name>A0ABW2IF45_9BURK</name>
<dbReference type="Proteomes" id="UP001596542">
    <property type="component" value="Unassembled WGS sequence"/>
</dbReference>
<reference evidence="2" key="1">
    <citation type="journal article" date="2019" name="Int. J. Syst. Evol. Microbiol.">
        <title>The Global Catalogue of Microorganisms (GCM) 10K type strain sequencing project: providing services to taxonomists for standard genome sequencing and annotation.</title>
        <authorList>
            <consortium name="The Broad Institute Genomics Platform"/>
            <consortium name="The Broad Institute Genome Sequencing Center for Infectious Disease"/>
            <person name="Wu L."/>
            <person name="Ma J."/>
        </authorList>
    </citation>
    <scope>NUCLEOTIDE SEQUENCE [LARGE SCALE GENOMIC DNA]</scope>
    <source>
        <strain evidence="2">KACC 12508</strain>
    </source>
</reference>
<gene>
    <name evidence="1" type="ORF">ACFQPC_16310</name>
</gene>